<dbReference type="Proteomes" id="UP000073492">
    <property type="component" value="Unassembled WGS sequence"/>
</dbReference>
<name>A0A139HKN7_9PEZI</name>
<comment type="caution">
    <text evidence="3">The sequence shown here is derived from an EMBL/GenBank/DDBJ whole genome shotgun (WGS) entry which is preliminary data.</text>
</comment>
<sequence length="753" mass="82883">MRGSRLVGVFASCAVCYTTASPFTNSASSAHSAWTRTTATSCSSSACQSSLSAASTEWPLFWPGHGPQIQPLGSPFPKVQSSTTLGYSSTYGSTHAPATRPTHYPSSPGSQTYLSARERCKHLHEQFDDSWAKDAKESIKGVEEKFYGAASEGLLNPVDAREIKPHLIRASEDYDRIETQGFHLVQNLRSCLRLPEPEPEVMSVTFYNRIEELRYKAEELEYRQFELEFDRTEWLESLIDKAIKNKAVPGSAYQPSRPPAPVPWPIPFLPLFNSSGYFSNASRTSQDDRTTSLSVPTATDQDRPQVEKTKEAMQREAALGWRGAYPPFLAARTCHKSLARLRNLAQMYDTSALRIRKTIHVIEHEPLTAGDQRIACSQLGQELGLLKKARDDIALAIDQFHHQKCPAKPGVESIQSKLFHKGLHYPNVCWERCSSDDKHNETSMSTPKRDVNDMDHDAAENRKCPKAYNQNCMANLEQHIVDLEFKFMEEKDSEVRLQLRSLMDAVKRGRMSSCLKPCPTYPKLPKQVWTIVSGIIRAVVDLLRLNGGHPHPKHGYHPSPSSYHPTKPTSIPDYCLSLGVSPSDTRMCNLMLSAGLSRPKSTKVANHTTFPYSTSSHTTMSTVHATLAPACISSMHGAGSSSTTLSILSSATSKSLVPSTSHPQPHPPATSSESVTSGSVMPHTSAKSSHSSKPTSSSKSSISFKPTSSSRSTISSKSSSLSKPTSSQSHDPVYPVPKTHSTTLVRHTYAAQP</sequence>
<dbReference type="AlphaFoldDB" id="A0A139HKN7"/>
<dbReference type="EMBL" id="LFZO01000613">
    <property type="protein sequence ID" value="KXT03065.1"/>
    <property type="molecule type" value="Genomic_DNA"/>
</dbReference>
<accession>A0A139HKN7</accession>
<feature type="signal peptide" evidence="2">
    <location>
        <begin position="1"/>
        <end position="20"/>
    </location>
</feature>
<feature type="region of interest" description="Disordered" evidence="1">
    <location>
        <begin position="280"/>
        <end position="308"/>
    </location>
</feature>
<reference evidence="3 4" key="1">
    <citation type="submission" date="2015-07" db="EMBL/GenBank/DDBJ databases">
        <title>Comparative genomics of the Sigatoka disease complex on banana suggests a link between parallel evolutionary changes in Pseudocercospora fijiensis and Pseudocercospora eumusae and increased virulence on the banana host.</title>
        <authorList>
            <person name="Chang T.-C."/>
            <person name="Salvucci A."/>
            <person name="Crous P.W."/>
            <person name="Stergiopoulos I."/>
        </authorList>
    </citation>
    <scope>NUCLEOTIDE SEQUENCE [LARGE SCALE GENOMIC DNA]</scope>
    <source>
        <strain evidence="3 4">CBS 116634</strain>
    </source>
</reference>
<feature type="compositionally biased region" description="Low complexity" evidence="1">
    <location>
        <begin position="684"/>
        <end position="729"/>
    </location>
</feature>
<keyword evidence="2" id="KW-0732">Signal</keyword>
<evidence type="ECO:0000256" key="1">
    <source>
        <dbReference type="SAM" id="MobiDB-lite"/>
    </source>
</evidence>
<feature type="region of interest" description="Disordered" evidence="1">
    <location>
        <begin position="655"/>
        <end position="753"/>
    </location>
</feature>
<organism evidence="3 4">
    <name type="scientific">Pseudocercospora musae</name>
    <dbReference type="NCBI Taxonomy" id="113226"/>
    <lineage>
        <taxon>Eukaryota</taxon>
        <taxon>Fungi</taxon>
        <taxon>Dikarya</taxon>
        <taxon>Ascomycota</taxon>
        <taxon>Pezizomycotina</taxon>
        <taxon>Dothideomycetes</taxon>
        <taxon>Dothideomycetidae</taxon>
        <taxon>Mycosphaerellales</taxon>
        <taxon>Mycosphaerellaceae</taxon>
        <taxon>Pseudocercospora</taxon>
    </lineage>
</organism>
<protein>
    <submittedName>
        <fullName evidence="3">Uncharacterized protein</fullName>
    </submittedName>
</protein>
<feature type="compositionally biased region" description="Polar residues" evidence="1">
    <location>
        <begin position="657"/>
        <end position="679"/>
    </location>
</feature>
<evidence type="ECO:0000313" key="4">
    <source>
        <dbReference type="Proteomes" id="UP000073492"/>
    </source>
</evidence>
<evidence type="ECO:0000313" key="3">
    <source>
        <dbReference type="EMBL" id="KXT03065.1"/>
    </source>
</evidence>
<feature type="chain" id="PRO_5007296986" evidence="2">
    <location>
        <begin position="21"/>
        <end position="753"/>
    </location>
</feature>
<gene>
    <name evidence="3" type="ORF">AC579_2660</name>
</gene>
<keyword evidence="4" id="KW-1185">Reference proteome</keyword>
<feature type="region of interest" description="Disordered" evidence="1">
    <location>
        <begin position="91"/>
        <end position="111"/>
    </location>
</feature>
<dbReference type="OrthoDB" id="10687831at2759"/>
<proteinExistence type="predicted"/>
<evidence type="ECO:0000256" key="2">
    <source>
        <dbReference type="SAM" id="SignalP"/>
    </source>
</evidence>